<evidence type="ECO:0000313" key="17">
    <source>
        <dbReference type="Proteomes" id="UP000193218"/>
    </source>
</evidence>
<evidence type="ECO:0000256" key="14">
    <source>
        <dbReference type="SAM" id="MobiDB-lite"/>
    </source>
</evidence>
<feature type="region of interest" description="Disordered" evidence="14">
    <location>
        <begin position="426"/>
        <end position="458"/>
    </location>
</feature>
<comment type="similarity">
    <text evidence="2">Belongs to the SWC4 family.</text>
</comment>
<feature type="region of interest" description="Disordered" evidence="14">
    <location>
        <begin position="293"/>
        <end position="314"/>
    </location>
</feature>
<sequence length="458" mass="51288">MSSSDVRSILGLPQAGSSSSHAPIPKKLNLNKRPDGISRELYALIGNNAPSLAEAQASVSAVKYKSRPSVSRKKAKWEWLPFNPAARPDRRARLSHWVQTSDADPEAGVEYFGKFNLHGPSVIEYSQFEYDQHLADPDWTPHETTYLFNLLNDYDLRFVIAADRYEYMGPSGEGPVKKRSIEDIKDRYYTICRRLTRTRTATDTASQQQMIQAYSFDKAREIKRKQYASELFHLTTAEIAEEEALIIEVKRMEQTAQRYRSDRDDLMRTVMGLDSGLVNIDSSNIEAILGANKKRKRAEEAEPSTPVAAAPTKRQAESTAFDAAHCIFRLPQDSSSQSSHLATKHPVHIPAFLRSSKLPTPRQSAAIRITELLGELGVSTHALVMPTRANLEEYDGLLTAAGALVDMKRQVDRVEQELRTLRAQKESYVPPVDAKRKARSTSIASTDTSVTGRRSRAP</sequence>
<feature type="region of interest" description="Disordered" evidence="14">
    <location>
        <begin position="1"/>
        <end position="32"/>
    </location>
</feature>
<dbReference type="AlphaFoldDB" id="A0A1Y1URW2"/>
<dbReference type="PANTHER" id="PTHR12855">
    <property type="entry name" value="DNA METHYLTRANSFERASE 1-ASSOCIATED PROTEIN 1 FAMILY MEMBER"/>
    <property type="match status" value="1"/>
</dbReference>
<dbReference type="GO" id="GO:0003714">
    <property type="term" value="F:transcription corepressor activity"/>
    <property type="evidence" value="ECO:0007669"/>
    <property type="project" value="TreeGrafter"/>
</dbReference>
<dbReference type="GO" id="GO:0006281">
    <property type="term" value="P:DNA repair"/>
    <property type="evidence" value="ECO:0007669"/>
    <property type="project" value="UniProtKB-KW"/>
</dbReference>
<evidence type="ECO:0000256" key="2">
    <source>
        <dbReference type="ARBA" id="ARBA00006918"/>
    </source>
</evidence>
<evidence type="ECO:0000256" key="13">
    <source>
        <dbReference type="SAM" id="Coils"/>
    </source>
</evidence>
<dbReference type="GO" id="GO:0000122">
    <property type="term" value="P:negative regulation of transcription by RNA polymerase II"/>
    <property type="evidence" value="ECO:0007669"/>
    <property type="project" value="TreeGrafter"/>
</dbReference>
<keyword evidence="9" id="KW-0234">DNA repair</keyword>
<evidence type="ECO:0000256" key="4">
    <source>
        <dbReference type="ARBA" id="ARBA00022763"/>
    </source>
</evidence>
<evidence type="ECO:0000256" key="1">
    <source>
        <dbReference type="ARBA" id="ARBA00004123"/>
    </source>
</evidence>
<feature type="coiled-coil region" evidence="13">
    <location>
        <begin position="242"/>
        <end position="269"/>
    </location>
</feature>
<dbReference type="RefSeq" id="XP_021874459.1">
    <property type="nucleotide sequence ID" value="XM_022014348.1"/>
</dbReference>
<feature type="domain" description="DAMP1 SANT/Myb-like" evidence="15">
    <location>
        <begin position="111"/>
        <end position="195"/>
    </location>
</feature>
<organism evidence="16 17">
    <name type="scientific">Kockovaella imperatae</name>
    <dbReference type="NCBI Taxonomy" id="4999"/>
    <lineage>
        <taxon>Eukaryota</taxon>
        <taxon>Fungi</taxon>
        <taxon>Dikarya</taxon>
        <taxon>Basidiomycota</taxon>
        <taxon>Agaricomycotina</taxon>
        <taxon>Tremellomycetes</taxon>
        <taxon>Tremellales</taxon>
        <taxon>Cuniculitremaceae</taxon>
        <taxon>Kockovaella</taxon>
    </lineage>
</organism>
<comment type="caution">
    <text evidence="16">The sequence shown here is derived from an EMBL/GenBank/DDBJ whole genome shotgun (WGS) entry which is preliminary data.</text>
</comment>
<dbReference type="FunFam" id="1.10.10.60:FF:000501">
    <property type="entry name" value="Unplaced genomic scaffold supercont1.172, whole genome shotgun sequence"/>
    <property type="match status" value="1"/>
</dbReference>
<dbReference type="GeneID" id="33556156"/>
<keyword evidence="7" id="KW-0010">Activator</keyword>
<accession>A0A1Y1URW2</accession>
<dbReference type="InterPro" id="IPR032563">
    <property type="entry name" value="DAMP1_SANT-like"/>
</dbReference>
<keyword evidence="6" id="KW-0805">Transcription regulation</keyword>
<evidence type="ECO:0000256" key="8">
    <source>
        <dbReference type="ARBA" id="ARBA00023163"/>
    </source>
</evidence>
<dbReference type="EMBL" id="NBSH01000001">
    <property type="protein sequence ID" value="ORX40780.1"/>
    <property type="molecule type" value="Genomic_DNA"/>
</dbReference>
<evidence type="ECO:0000256" key="10">
    <source>
        <dbReference type="ARBA" id="ARBA00023242"/>
    </source>
</evidence>
<dbReference type="InterPro" id="IPR027109">
    <property type="entry name" value="Swc4/Dmap1"/>
</dbReference>
<dbReference type="Proteomes" id="UP000193218">
    <property type="component" value="Unassembled WGS sequence"/>
</dbReference>
<dbReference type="OrthoDB" id="19740at2759"/>
<proteinExistence type="inferred from homology"/>
<evidence type="ECO:0000256" key="3">
    <source>
        <dbReference type="ARBA" id="ARBA00019132"/>
    </source>
</evidence>
<evidence type="ECO:0000256" key="5">
    <source>
        <dbReference type="ARBA" id="ARBA00022853"/>
    </source>
</evidence>
<keyword evidence="4" id="KW-0227">DNA damage</keyword>
<evidence type="ECO:0000256" key="12">
    <source>
        <dbReference type="ARBA" id="ARBA00038745"/>
    </source>
</evidence>
<comment type="subunit">
    <text evidence="12">Component of the SWR1 chromatin-remodeling complex and of the NuA4 histone acetyltransferase complex.</text>
</comment>
<name>A0A1Y1URW2_9TREE</name>
<evidence type="ECO:0000256" key="9">
    <source>
        <dbReference type="ARBA" id="ARBA00023204"/>
    </source>
</evidence>
<keyword evidence="10" id="KW-0539">Nucleus</keyword>
<feature type="compositionally biased region" description="Polar residues" evidence="14">
    <location>
        <begin position="440"/>
        <end position="452"/>
    </location>
</feature>
<keyword evidence="8" id="KW-0804">Transcription</keyword>
<comment type="function">
    <text evidence="11">Component of the SWR1 complex which mediates the ATP-dependent exchange of histone H2A for the H2A variant HZT1 leading to transcriptional regulation of selected genes by chromatin remodeling. Component of the NuA4 histone acetyltransferase complex which is involved in transcriptional activation of selected genes principally by acetylation of nucleosomal histone H4 and H2A. The NuA4 complex is also involved in DNA repair.</text>
</comment>
<reference evidence="16 17" key="1">
    <citation type="submission" date="2017-03" db="EMBL/GenBank/DDBJ databases">
        <title>Widespread Adenine N6-methylation of Active Genes in Fungi.</title>
        <authorList>
            <consortium name="DOE Joint Genome Institute"/>
            <person name="Mondo S.J."/>
            <person name="Dannebaum R.O."/>
            <person name="Kuo R.C."/>
            <person name="Louie K.B."/>
            <person name="Bewick A.J."/>
            <person name="Labutti K."/>
            <person name="Haridas S."/>
            <person name="Kuo A."/>
            <person name="Salamov A."/>
            <person name="Ahrendt S.R."/>
            <person name="Lau R."/>
            <person name="Bowen B.P."/>
            <person name="Lipzen A."/>
            <person name="Sullivan W."/>
            <person name="Andreopoulos W.B."/>
            <person name="Clum A."/>
            <person name="Lindquist E."/>
            <person name="Daum C."/>
            <person name="Northen T.R."/>
            <person name="Ramamoorthy G."/>
            <person name="Schmitz R.J."/>
            <person name="Gryganskyi A."/>
            <person name="Culley D."/>
            <person name="Magnuson J."/>
            <person name="James T.Y."/>
            <person name="O'Malley M.A."/>
            <person name="Stajich J.E."/>
            <person name="Spatafora J.W."/>
            <person name="Visel A."/>
            <person name="Grigoriev I.V."/>
        </authorList>
    </citation>
    <scope>NUCLEOTIDE SEQUENCE [LARGE SCALE GENOMIC DNA]</scope>
    <source>
        <strain evidence="16 17">NRRL Y-17943</strain>
    </source>
</reference>
<evidence type="ECO:0000259" key="15">
    <source>
        <dbReference type="Pfam" id="PF16282"/>
    </source>
</evidence>
<dbReference type="FunCoup" id="A0A1Y1URW2">
    <property type="interactions" value="553"/>
</dbReference>
<dbReference type="STRING" id="4999.A0A1Y1URW2"/>
<dbReference type="InParanoid" id="A0A1Y1URW2"/>
<keyword evidence="5" id="KW-0156">Chromatin regulator</keyword>
<dbReference type="PANTHER" id="PTHR12855:SF10">
    <property type="entry name" value="DNA METHYLTRANSFERASE 1-ASSOCIATED PROTEIN 1"/>
    <property type="match status" value="1"/>
</dbReference>
<evidence type="ECO:0000256" key="11">
    <source>
        <dbReference type="ARBA" id="ARBA00025264"/>
    </source>
</evidence>
<gene>
    <name evidence="16" type="ORF">BD324DRAFT_612087</name>
</gene>
<dbReference type="GO" id="GO:0035267">
    <property type="term" value="C:NuA4 histone acetyltransferase complex"/>
    <property type="evidence" value="ECO:0007669"/>
    <property type="project" value="InterPro"/>
</dbReference>
<comment type="subcellular location">
    <subcellularLocation>
        <location evidence="1">Nucleus</location>
    </subcellularLocation>
</comment>
<dbReference type="GO" id="GO:0006338">
    <property type="term" value="P:chromatin remodeling"/>
    <property type="evidence" value="ECO:0007669"/>
    <property type="project" value="InterPro"/>
</dbReference>
<keyword evidence="13" id="KW-0175">Coiled coil</keyword>
<evidence type="ECO:0000256" key="6">
    <source>
        <dbReference type="ARBA" id="ARBA00023015"/>
    </source>
</evidence>
<dbReference type="GO" id="GO:0000812">
    <property type="term" value="C:Swr1 complex"/>
    <property type="evidence" value="ECO:0007669"/>
    <property type="project" value="TreeGrafter"/>
</dbReference>
<protein>
    <recommendedName>
        <fullName evidence="3">SWR1-complex protein 4</fullName>
    </recommendedName>
</protein>
<dbReference type="Pfam" id="PF16282">
    <property type="entry name" value="SANT_DAMP1_like"/>
    <property type="match status" value="1"/>
</dbReference>
<evidence type="ECO:0000313" key="16">
    <source>
        <dbReference type="EMBL" id="ORX40780.1"/>
    </source>
</evidence>
<keyword evidence="17" id="KW-1185">Reference proteome</keyword>
<dbReference type="Gene3D" id="1.10.10.60">
    <property type="entry name" value="Homeodomain-like"/>
    <property type="match status" value="1"/>
</dbReference>
<evidence type="ECO:0000256" key="7">
    <source>
        <dbReference type="ARBA" id="ARBA00023159"/>
    </source>
</evidence>